<name>A0A5B9MC62_9BACT</name>
<dbReference type="RefSeq" id="WP_167546675.1">
    <property type="nucleotide sequence ID" value="NZ_CP036264.1"/>
</dbReference>
<protein>
    <submittedName>
        <fullName evidence="5">Glycosyltransferase EpsE</fullName>
        <ecNumber evidence="5">2.4.-.-</ecNumber>
    </submittedName>
</protein>
<evidence type="ECO:0000259" key="4">
    <source>
        <dbReference type="Pfam" id="PF00535"/>
    </source>
</evidence>
<dbReference type="InterPro" id="IPR050834">
    <property type="entry name" value="Glycosyltransf_2"/>
</dbReference>
<evidence type="ECO:0000256" key="3">
    <source>
        <dbReference type="ARBA" id="ARBA00022679"/>
    </source>
</evidence>
<dbReference type="EMBL" id="CP036264">
    <property type="protein sequence ID" value="QEF97610.1"/>
    <property type="molecule type" value="Genomic_DNA"/>
</dbReference>
<evidence type="ECO:0000256" key="2">
    <source>
        <dbReference type="ARBA" id="ARBA00022676"/>
    </source>
</evidence>
<dbReference type="AlphaFoldDB" id="A0A5B9MC62"/>
<dbReference type="KEGG" id="smam:Mal15_16510"/>
<accession>A0A5B9MC62</accession>
<evidence type="ECO:0000313" key="5">
    <source>
        <dbReference type="EMBL" id="QEF97610.1"/>
    </source>
</evidence>
<keyword evidence="3 5" id="KW-0808">Transferase</keyword>
<reference evidence="5 6" key="1">
    <citation type="submission" date="2019-02" db="EMBL/GenBank/DDBJ databases">
        <title>Planctomycetal bacteria perform biofilm scaping via a novel small molecule.</title>
        <authorList>
            <person name="Jeske O."/>
            <person name="Boedeker C."/>
            <person name="Wiegand S."/>
            <person name="Breitling P."/>
            <person name="Kallscheuer N."/>
            <person name="Jogler M."/>
            <person name="Rohde M."/>
            <person name="Petersen J."/>
            <person name="Medema M.H."/>
            <person name="Surup F."/>
            <person name="Jogler C."/>
        </authorList>
    </citation>
    <scope>NUCLEOTIDE SEQUENCE [LARGE SCALE GENOMIC DNA]</scope>
    <source>
        <strain evidence="5 6">Mal15</strain>
    </source>
</reference>
<evidence type="ECO:0000313" key="6">
    <source>
        <dbReference type="Proteomes" id="UP000321353"/>
    </source>
</evidence>
<dbReference type="GO" id="GO:0016757">
    <property type="term" value="F:glycosyltransferase activity"/>
    <property type="evidence" value="ECO:0007669"/>
    <property type="project" value="UniProtKB-KW"/>
</dbReference>
<sequence>MNSGNLNCPFRIHPRRQGNGEIATCGLVQQLLQTESNGGTDDACQVSRDACEACSGSTPVASSFVNGVFPSILNEACTRFLHGRSSDDGPQTRRATELLQISEAAVLGELVAGERRLPSCDVYLCCDDASAATRRSIESVLAQQNAAVNLHLILNGPRAQILASDYATTWNVHLHRLATATSLFAAVHELAPTACSEFLALQHADAVAMPNRIANAVGELCRMGADAIGSPLLTPAGEVAATEPTDAYQASIPWPTLVMRRSAFIDLGGFADRKSDPDLEWIHRAKRSGAKIRVMPLPSVELHRDWQPPKAVAPPAYVERLGSLRHHAIGYPQSTVPCDVVIPVYGQLDFVAQAIESIIQQQDAEPIVHLIDDRGPENVDALFRYWGSLPNVRLYRNRKNVGQYVSFNNVSPYFETDFVAVQDGDDISLPHRLETTVNLLERSDADFFAATMEQFAASDAEEAIVDRQRFRRSHIPYGNQMQYFAMNPTACFRVAMFRRLGGYSDFGDRDRNRCGLDSEFMIRASHSAVRFAISSSVVTRYRVHPQSATRNSETGFGTDVRTFSLQECRRRAGLYQRAAFDPRSFGALGRYRDVTERVISVS</sequence>
<dbReference type="CDD" id="cd00761">
    <property type="entry name" value="Glyco_tranf_GTA_type"/>
    <property type="match status" value="2"/>
</dbReference>
<dbReference type="EC" id="2.4.-.-" evidence="5"/>
<dbReference type="InterPro" id="IPR029044">
    <property type="entry name" value="Nucleotide-diphossugar_trans"/>
</dbReference>
<keyword evidence="6" id="KW-1185">Reference proteome</keyword>
<organism evidence="5 6">
    <name type="scientific">Stieleria maiorica</name>
    <dbReference type="NCBI Taxonomy" id="2795974"/>
    <lineage>
        <taxon>Bacteria</taxon>
        <taxon>Pseudomonadati</taxon>
        <taxon>Planctomycetota</taxon>
        <taxon>Planctomycetia</taxon>
        <taxon>Pirellulales</taxon>
        <taxon>Pirellulaceae</taxon>
        <taxon>Stieleria</taxon>
    </lineage>
</organism>
<dbReference type="InterPro" id="IPR001173">
    <property type="entry name" value="Glyco_trans_2-like"/>
</dbReference>
<dbReference type="Proteomes" id="UP000321353">
    <property type="component" value="Chromosome"/>
</dbReference>
<gene>
    <name evidence="5" type="primary">epsE_2</name>
    <name evidence="5" type="ORF">Mal15_16510</name>
</gene>
<dbReference type="Pfam" id="PF00535">
    <property type="entry name" value="Glycos_transf_2"/>
    <property type="match status" value="1"/>
</dbReference>
<keyword evidence="2 5" id="KW-0328">Glycosyltransferase</keyword>
<feature type="domain" description="Glycosyltransferase 2-like" evidence="4">
    <location>
        <begin position="340"/>
        <end position="476"/>
    </location>
</feature>
<dbReference type="Gene3D" id="3.90.550.10">
    <property type="entry name" value="Spore Coat Polysaccharide Biosynthesis Protein SpsA, Chain A"/>
    <property type="match status" value="2"/>
</dbReference>
<dbReference type="PANTHER" id="PTHR43685:SF5">
    <property type="entry name" value="GLYCOSYLTRANSFERASE EPSE-RELATED"/>
    <property type="match status" value="1"/>
</dbReference>
<dbReference type="SUPFAM" id="SSF53448">
    <property type="entry name" value="Nucleotide-diphospho-sugar transferases"/>
    <property type="match status" value="2"/>
</dbReference>
<evidence type="ECO:0000256" key="1">
    <source>
        <dbReference type="ARBA" id="ARBA00006739"/>
    </source>
</evidence>
<dbReference type="PANTHER" id="PTHR43685">
    <property type="entry name" value="GLYCOSYLTRANSFERASE"/>
    <property type="match status" value="1"/>
</dbReference>
<comment type="similarity">
    <text evidence="1">Belongs to the glycosyltransferase 2 family.</text>
</comment>
<proteinExistence type="inferred from homology"/>